<keyword evidence="4" id="KW-1185">Reference proteome</keyword>
<organism evidence="3 4">
    <name type="scientific">Frigoriglobus tundricola</name>
    <dbReference type="NCBI Taxonomy" id="2774151"/>
    <lineage>
        <taxon>Bacteria</taxon>
        <taxon>Pseudomonadati</taxon>
        <taxon>Planctomycetota</taxon>
        <taxon>Planctomycetia</taxon>
        <taxon>Gemmatales</taxon>
        <taxon>Gemmataceae</taxon>
        <taxon>Frigoriglobus</taxon>
    </lineage>
</organism>
<dbReference type="GO" id="GO:0016757">
    <property type="term" value="F:glycosyltransferase activity"/>
    <property type="evidence" value="ECO:0007669"/>
    <property type="project" value="InterPro"/>
</dbReference>
<feature type="domain" description="Glycosyl transferase family 1" evidence="1">
    <location>
        <begin position="204"/>
        <end position="365"/>
    </location>
</feature>
<keyword evidence="3" id="KW-0808">Transferase</keyword>
<dbReference type="AlphaFoldDB" id="A0A6M5YVH0"/>
<accession>A0A6M5YVH0</accession>
<dbReference type="Proteomes" id="UP000503447">
    <property type="component" value="Chromosome"/>
</dbReference>
<proteinExistence type="predicted"/>
<gene>
    <name evidence="3" type="ORF">FTUN_5647</name>
</gene>
<sequence length="396" mass="42071">MSPAVPPDPRPRSEPGRPLHIAHGVLTLDVGGLERIVLDLVRVGRRQGHRVSVICLERPGTLAPTAEAEGATVVSLGKPPGRRPELVPRAAEVLRALGPDVIHTHAVGALWYLGRAARTTGRVPTVHTEHIDNVGKAVGRFAKLKTRLLWNRAGRFASAFCGVSEDVSRSVGRWGTVPRAKVHTVLNGIDLDRYDRHGERAGVRAGLGIPPDARVIGTVGRLNEVKRQDHLIRALGTLGARAADVRLLLVGDGPERGALERLVEGLGLSARVHFAGYQSAPERFLPAMDVFALSSRLEGLPLALLEAWAAGLPVVSSAVGGVPKVVRHGETGLLFPNGDEPALARALLELLDDPAKAARLAAAGRAVVRRDFSLERMASEYEGLYRAAIAAGRGGG</sequence>
<name>A0A6M5YVH0_9BACT</name>
<dbReference type="InterPro" id="IPR001296">
    <property type="entry name" value="Glyco_trans_1"/>
</dbReference>
<evidence type="ECO:0000259" key="1">
    <source>
        <dbReference type="Pfam" id="PF00534"/>
    </source>
</evidence>
<dbReference type="Pfam" id="PF13439">
    <property type="entry name" value="Glyco_transf_4"/>
    <property type="match status" value="1"/>
</dbReference>
<evidence type="ECO:0000313" key="4">
    <source>
        <dbReference type="Proteomes" id="UP000503447"/>
    </source>
</evidence>
<reference evidence="4" key="1">
    <citation type="submission" date="2020-05" db="EMBL/GenBank/DDBJ databases">
        <title>Frigoriglobus tundricola gen. nov., sp. nov., a psychrotolerant cellulolytic planctomycete of the family Gemmataceae with two divergent copies of 16S rRNA gene.</title>
        <authorList>
            <person name="Kulichevskaya I.S."/>
            <person name="Ivanova A.A."/>
            <person name="Naumoff D.G."/>
            <person name="Beletsky A.V."/>
            <person name="Rijpstra W.I.C."/>
            <person name="Sinninghe Damste J.S."/>
            <person name="Mardanov A.V."/>
            <person name="Ravin N.V."/>
            <person name="Dedysh S.N."/>
        </authorList>
    </citation>
    <scope>NUCLEOTIDE SEQUENCE [LARGE SCALE GENOMIC DNA]</scope>
    <source>
        <strain evidence="4">PL17</strain>
    </source>
</reference>
<feature type="domain" description="Glycosyltransferase subfamily 4-like N-terminal" evidence="2">
    <location>
        <begin position="30"/>
        <end position="193"/>
    </location>
</feature>
<dbReference type="Pfam" id="PF00534">
    <property type="entry name" value="Glycos_transf_1"/>
    <property type="match status" value="1"/>
</dbReference>
<dbReference type="RefSeq" id="WP_171473320.1">
    <property type="nucleotide sequence ID" value="NZ_CP053452.2"/>
</dbReference>
<evidence type="ECO:0000259" key="2">
    <source>
        <dbReference type="Pfam" id="PF13439"/>
    </source>
</evidence>
<dbReference type="PANTHER" id="PTHR12526">
    <property type="entry name" value="GLYCOSYLTRANSFERASE"/>
    <property type="match status" value="1"/>
</dbReference>
<protein>
    <submittedName>
        <fullName evidence="3">GT4 family glycosyltransferase</fullName>
    </submittedName>
</protein>
<dbReference type="SUPFAM" id="SSF53756">
    <property type="entry name" value="UDP-Glycosyltransferase/glycogen phosphorylase"/>
    <property type="match status" value="1"/>
</dbReference>
<dbReference type="KEGG" id="ftj:FTUN_5647"/>
<dbReference type="Gene3D" id="3.40.50.2000">
    <property type="entry name" value="Glycogen Phosphorylase B"/>
    <property type="match status" value="2"/>
</dbReference>
<dbReference type="EMBL" id="CP053452">
    <property type="protein sequence ID" value="QJW98067.1"/>
    <property type="molecule type" value="Genomic_DNA"/>
</dbReference>
<dbReference type="InterPro" id="IPR028098">
    <property type="entry name" value="Glyco_trans_4-like_N"/>
</dbReference>
<evidence type="ECO:0000313" key="3">
    <source>
        <dbReference type="EMBL" id="QJW98067.1"/>
    </source>
</evidence>